<dbReference type="AlphaFoldDB" id="A0A7C3GLK3"/>
<dbReference type="HAMAP" id="MF_01148">
    <property type="entry name" value="Lnt"/>
    <property type="match status" value="1"/>
</dbReference>
<dbReference type="GO" id="GO:0005886">
    <property type="term" value="C:plasma membrane"/>
    <property type="evidence" value="ECO:0007669"/>
    <property type="project" value="UniProtKB-SubCell"/>
</dbReference>
<dbReference type="PROSITE" id="PS50263">
    <property type="entry name" value="CN_HYDROLASE"/>
    <property type="match status" value="1"/>
</dbReference>
<dbReference type="CDD" id="cd07571">
    <property type="entry name" value="ALP_N-acyl_transferase"/>
    <property type="match status" value="1"/>
</dbReference>
<dbReference type="PANTHER" id="PTHR38686">
    <property type="entry name" value="APOLIPOPROTEIN N-ACYLTRANSFERASE"/>
    <property type="match status" value="1"/>
</dbReference>
<sequence>MGARDGQSSSNNELYLRLGLFASLIFAVEFLRGHVFGGLPWNLPGYIFPAGKPISQIASVIGIYGLSAVAVYVSAALAALLYRRFVPAVGSALLLISLSGFGYIRLKNADVQMVEGVKLRIVHANIPQRDKFDPQKYVETVNHYIRLSLSEGIEDVTHVIWPEGAVPGLMFEDPVLMQALDRIFQAVPRKNLTAPPLLIAQSARSEKRANGHTAYYNSAAAISFKQGSPPRLSGFYDKQKLVPFGEFIPAAGLLEKVGLHNLSTALESMSAGQSGDVPRIEGLPPLSLQICYEIIFPGFTPALVSSGDGQTMVKPEWILNLSNDSWYGNSTGPRQHVNQVRYRAIEEGLPVIRATSGGISGTIDPYGRQIFTRLIGEDEVLDTPLPRYMKDNAYKRHFNAIIFLLNLLVLLGCFLLLRRSRRLHPLAPTLNIGL</sequence>
<keyword evidence="7 9" id="KW-0472">Membrane</keyword>
<feature type="transmembrane region" description="Helical" evidence="9">
    <location>
        <begin position="57"/>
        <end position="78"/>
    </location>
</feature>
<comment type="catalytic activity">
    <reaction evidence="9">
        <text>N-terminal S-1,2-diacyl-sn-glyceryl-L-cysteinyl-[lipoprotein] + a glycerophospholipid = N-acyl-S-1,2-diacyl-sn-glyceryl-L-cysteinyl-[lipoprotein] + a 2-acyl-sn-glycero-3-phospholipid + H(+)</text>
        <dbReference type="Rhea" id="RHEA:48228"/>
        <dbReference type="Rhea" id="RHEA-COMP:14681"/>
        <dbReference type="Rhea" id="RHEA-COMP:14684"/>
        <dbReference type="ChEBI" id="CHEBI:15378"/>
        <dbReference type="ChEBI" id="CHEBI:136912"/>
        <dbReference type="ChEBI" id="CHEBI:140656"/>
        <dbReference type="ChEBI" id="CHEBI:140657"/>
        <dbReference type="ChEBI" id="CHEBI:140660"/>
        <dbReference type="EC" id="2.3.1.269"/>
    </reaction>
</comment>
<name>A0A7C3GLK3_9PROT</name>
<dbReference type="EC" id="2.3.1.269" evidence="9"/>
<accession>A0A7C3GLK3</accession>
<dbReference type="Pfam" id="PF20154">
    <property type="entry name" value="LNT_N"/>
    <property type="match status" value="1"/>
</dbReference>
<evidence type="ECO:0000256" key="7">
    <source>
        <dbReference type="ARBA" id="ARBA00023136"/>
    </source>
</evidence>
<evidence type="ECO:0000256" key="2">
    <source>
        <dbReference type="ARBA" id="ARBA00010065"/>
    </source>
</evidence>
<organism evidence="11">
    <name type="scientific">Hellea balneolensis</name>
    <dbReference type="NCBI Taxonomy" id="287478"/>
    <lineage>
        <taxon>Bacteria</taxon>
        <taxon>Pseudomonadati</taxon>
        <taxon>Pseudomonadota</taxon>
        <taxon>Alphaproteobacteria</taxon>
        <taxon>Maricaulales</taxon>
        <taxon>Robiginitomaculaceae</taxon>
        <taxon>Hellea</taxon>
    </lineage>
</organism>
<keyword evidence="8 9" id="KW-0012">Acyltransferase</keyword>
<dbReference type="SUPFAM" id="SSF56317">
    <property type="entry name" value="Carbon-nitrogen hydrolase"/>
    <property type="match status" value="1"/>
</dbReference>
<dbReference type="NCBIfam" id="TIGR00546">
    <property type="entry name" value="lnt"/>
    <property type="match status" value="1"/>
</dbReference>
<proteinExistence type="inferred from homology"/>
<gene>
    <name evidence="9 11" type="primary">lnt</name>
    <name evidence="11" type="ORF">ENJ46_04565</name>
</gene>
<protein>
    <recommendedName>
        <fullName evidence="9">Apolipoprotein N-acyltransferase</fullName>
        <shortName evidence="9">ALP N-acyltransferase</shortName>
        <ecNumber evidence="9">2.3.1.269</ecNumber>
    </recommendedName>
</protein>
<evidence type="ECO:0000256" key="4">
    <source>
        <dbReference type="ARBA" id="ARBA00022679"/>
    </source>
</evidence>
<comment type="function">
    <text evidence="9">Catalyzes the phospholipid dependent N-acylation of the N-terminal cysteine of apolipoprotein, the last step in lipoprotein maturation.</text>
</comment>
<dbReference type="UniPathway" id="UPA00666"/>
<comment type="subcellular location">
    <subcellularLocation>
        <location evidence="1 9">Cell membrane</location>
        <topology evidence="1 9">Multi-pass membrane protein</topology>
    </subcellularLocation>
</comment>
<feature type="transmembrane region" description="Helical" evidence="9">
    <location>
        <begin position="397"/>
        <end position="417"/>
    </location>
</feature>
<evidence type="ECO:0000259" key="10">
    <source>
        <dbReference type="PROSITE" id="PS50263"/>
    </source>
</evidence>
<keyword evidence="5 9" id="KW-0812">Transmembrane</keyword>
<evidence type="ECO:0000256" key="8">
    <source>
        <dbReference type="ARBA" id="ARBA00023315"/>
    </source>
</evidence>
<comment type="similarity">
    <text evidence="2 9">Belongs to the CN hydrolase family. Apolipoprotein N-acyltransferase subfamily.</text>
</comment>
<comment type="caution">
    <text evidence="11">The sequence shown here is derived from an EMBL/GenBank/DDBJ whole genome shotgun (WGS) entry which is preliminary data.</text>
</comment>
<keyword evidence="4 9" id="KW-0808">Transferase</keyword>
<keyword evidence="3 9" id="KW-1003">Cell membrane</keyword>
<dbReference type="Gene3D" id="3.60.110.10">
    <property type="entry name" value="Carbon-nitrogen hydrolase"/>
    <property type="match status" value="1"/>
</dbReference>
<dbReference type="GO" id="GO:0042158">
    <property type="term" value="P:lipoprotein biosynthetic process"/>
    <property type="evidence" value="ECO:0007669"/>
    <property type="project" value="UniProtKB-UniRule"/>
</dbReference>
<dbReference type="Proteomes" id="UP000886042">
    <property type="component" value="Unassembled WGS sequence"/>
</dbReference>
<evidence type="ECO:0000256" key="1">
    <source>
        <dbReference type="ARBA" id="ARBA00004651"/>
    </source>
</evidence>
<evidence type="ECO:0000256" key="9">
    <source>
        <dbReference type="HAMAP-Rule" id="MF_01148"/>
    </source>
</evidence>
<comment type="caution">
    <text evidence="9">Lacks conserved residue(s) required for the propagation of feature annotation.</text>
</comment>
<evidence type="ECO:0000313" key="11">
    <source>
        <dbReference type="EMBL" id="HFB55178.1"/>
    </source>
</evidence>
<keyword evidence="6 9" id="KW-1133">Transmembrane helix</keyword>
<reference evidence="11" key="1">
    <citation type="journal article" date="2020" name="mSystems">
        <title>Genome- and Community-Level Interaction Insights into Carbon Utilization and Element Cycling Functions of Hydrothermarchaeota in Hydrothermal Sediment.</title>
        <authorList>
            <person name="Zhou Z."/>
            <person name="Liu Y."/>
            <person name="Xu W."/>
            <person name="Pan J."/>
            <person name="Luo Z.H."/>
            <person name="Li M."/>
        </authorList>
    </citation>
    <scope>NUCLEOTIDE SEQUENCE [LARGE SCALE GENOMIC DNA]</scope>
    <source>
        <strain evidence="11">HyVt-489</strain>
    </source>
</reference>
<feature type="transmembrane region" description="Helical" evidence="9">
    <location>
        <begin position="14"/>
        <end position="37"/>
    </location>
</feature>
<dbReference type="InterPro" id="IPR036526">
    <property type="entry name" value="C-N_Hydrolase_sf"/>
</dbReference>
<evidence type="ECO:0000256" key="6">
    <source>
        <dbReference type="ARBA" id="ARBA00022989"/>
    </source>
</evidence>
<dbReference type="Pfam" id="PF00795">
    <property type="entry name" value="CN_hydrolase"/>
    <property type="match status" value="1"/>
</dbReference>
<dbReference type="InterPro" id="IPR003010">
    <property type="entry name" value="C-N_Hydrolase"/>
</dbReference>
<dbReference type="InterPro" id="IPR045378">
    <property type="entry name" value="LNT_N"/>
</dbReference>
<comment type="pathway">
    <text evidence="9">Protein modification; lipoprotein biosynthesis (N-acyl transfer).</text>
</comment>
<evidence type="ECO:0000256" key="3">
    <source>
        <dbReference type="ARBA" id="ARBA00022475"/>
    </source>
</evidence>
<dbReference type="PANTHER" id="PTHR38686:SF1">
    <property type="entry name" value="APOLIPOPROTEIN N-ACYLTRANSFERASE"/>
    <property type="match status" value="1"/>
</dbReference>
<feature type="transmembrane region" description="Helical" evidence="9">
    <location>
        <begin position="85"/>
        <end position="104"/>
    </location>
</feature>
<evidence type="ECO:0000256" key="5">
    <source>
        <dbReference type="ARBA" id="ARBA00022692"/>
    </source>
</evidence>
<feature type="domain" description="CN hydrolase" evidence="10">
    <location>
        <begin position="122"/>
        <end position="387"/>
    </location>
</feature>
<dbReference type="InterPro" id="IPR004563">
    <property type="entry name" value="Apolipo_AcylTrfase"/>
</dbReference>
<dbReference type="GO" id="GO:0016410">
    <property type="term" value="F:N-acyltransferase activity"/>
    <property type="evidence" value="ECO:0007669"/>
    <property type="project" value="UniProtKB-UniRule"/>
</dbReference>
<dbReference type="EMBL" id="DRMN01000300">
    <property type="protein sequence ID" value="HFB55178.1"/>
    <property type="molecule type" value="Genomic_DNA"/>
</dbReference>